<dbReference type="RefSeq" id="WP_139067173.1">
    <property type="nucleotide sequence ID" value="NZ_CP040812.1"/>
</dbReference>
<dbReference type="InterPro" id="IPR007712">
    <property type="entry name" value="RelE/ParE_toxin"/>
</dbReference>
<dbReference type="OrthoDB" id="516834at2"/>
<dbReference type="EMBL" id="CP040812">
    <property type="protein sequence ID" value="QCY70604.1"/>
    <property type="molecule type" value="Genomic_DNA"/>
</dbReference>
<evidence type="ECO:0000256" key="1">
    <source>
        <dbReference type="ARBA" id="ARBA00022649"/>
    </source>
</evidence>
<evidence type="ECO:0000313" key="2">
    <source>
        <dbReference type="EMBL" id="QCY70604.1"/>
    </source>
</evidence>
<name>A0A5B7X551_9FLAO</name>
<protein>
    <submittedName>
        <fullName evidence="2">Type II toxin-antitoxin system RelE/ParE family toxin</fullName>
    </submittedName>
</protein>
<evidence type="ECO:0000313" key="3">
    <source>
        <dbReference type="Proteomes" id="UP000309016"/>
    </source>
</evidence>
<dbReference type="AlphaFoldDB" id="A0A5B7X551"/>
<dbReference type="KEGG" id="afla:FHG64_15020"/>
<dbReference type="Gene3D" id="3.30.2310.20">
    <property type="entry name" value="RelE-like"/>
    <property type="match status" value="1"/>
</dbReference>
<dbReference type="InterPro" id="IPR035093">
    <property type="entry name" value="RelE/ParE_toxin_dom_sf"/>
</dbReference>
<organism evidence="2 3">
    <name type="scientific">Antarcticibacterium flavum</name>
    <dbReference type="NCBI Taxonomy" id="2058175"/>
    <lineage>
        <taxon>Bacteria</taxon>
        <taxon>Pseudomonadati</taxon>
        <taxon>Bacteroidota</taxon>
        <taxon>Flavobacteriia</taxon>
        <taxon>Flavobacteriales</taxon>
        <taxon>Flavobacteriaceae</taxon>
        <taxon>Antarcticibacterium</taxon>
    </lineage>
</organism>
<accession>A0A5B7X551</accession>
<keyword evidence="3" id="KW-1185">Reference proteome</keyword>
<dbReference type="Proteomes" id="UP000309016">
    <property type="component" value="Chromosome"/>
</dbReference>
<dbReference type="Pfam" id="PF05016">
    <property type="entry name" value="ParE_toxin"/>
    <property type="match status" value="1"/>
</dbReference>
<reference evidence="2 3" key="1">
    <citation type="submission" date="2019-06" db="EMBL/GenBank/DDBJ databases">
        <title>Complete genome sequence of Antarcticibacterium flavum KCTC 52984T from an Antarctic marine sediment.</title>
        <authorList>
            <person name="Lee Y.M."/>
            <person name="Shin S.C."/>
        </authorList>
    </citation>
    <scope>NUCLEOTIDE SEQUENCE [LARGE SCALE GENOMIC DNA]</scope>
    <source>
        <strain evidence="2 3">KCTC 52984</strain>
    </source>
</reference>
<sequence length="93" mass="10901">MANYKISEAAKIDLIRIHQYGVIHFGEDQADKYYNAFFEQFEKIAKQPFLYPTVDFIRPGYRRCVLGVDSIYFLVKDGSVEIIRIIGRQDFAE</sequence>
<keyword evidence="1" id="KW-1277">Toxin-antitoxin system</keyword>
<gene>
    <name evidence="2" type="ORF">FHG64_15020</name>
</gene>
<proteinExistence type="predicted"/>